<feature type="region of interest" description="Disordered" evidence="1">
    <location>
        <begin position="170"/>
        <end position="195"/>
    </location>
</feature>
<feature type="compositionally biased region" description="Basic and acidic residues" evidence="1">
    <location>
        <begin position="170"/>
        <end position="180"/>
    </location>
</feature>
<protein>
    <submittedName>
        <fullName evidence="2">Uncharacterized protein</fullName>
    </submittedName>
</protein>
<evidence type="ECO:0000313" key="3">
    <source>
        <dbReference type="Proteomes" id="UP000604825"/>
    </source>
</evidence>
<keyword evidence="3" id="KW-1185">Reference proteome</keyword>
<comment type="caution">
    <text evidence="2">The sequence shown here is derived from an EMBL/GenBank/DDBJ whole genome shotgun (WGS) entry which is preliminary data.</text>
</comment>
<sequence length="713" mass="75196">MASSTSAGAGAIPAGPPSTLSPNASPYTLLARQARAPLGRLHDGDASRLIDNNFVLNGEDNSSCSVPLAAHFGMKQSDTVYSSSAHGTRQGQPSSACGIPVGVYPSPTSSIGIVSEASVTIASDFKQHLVPSTSGKGSGQPRVTIRSPPSKTSETNNTIFGSVSKLAIRKNDESNKETGKHISFGGKLELGNPAHGSGNSKGTMVLPKELNPEFSVKPLAPSACASPCVAMADDVNPDPSECSVDSPCWRGTASRLSPFDGLPTLVAQSVKQESVAFDAGQEQSSSTDCEAPTKLQNLVASKSTQNRSQSHAELGLSKEPGGIGTNLTQYSHGKEQFAKHGAANHNADRHYLAVIDDCIKRSGLDSAAPDFVPLSVRKSNTGDATGSCSSSGANMSGILEAIKSLSEVLCNNFSNEIELEEHDHCLLQSVIGNLQSCLHKASKVPVVVASDKSGGLKACYAQNAASKSVAGDCNGSYTADNGKGIIISNLGDSSRLVGDLRKKSVTGYQQSALSNFPKELSWEEHSQALIYKKLWFDAERANCALKYQLKQTRVEIDLESSMAHIGGGPRNHSFHLCDMGVDPSNSYGSAITCPLRLKGHPGGRKTHNLLSAADHIQSGDSSVLSRSKGYIAVPENIEDEYFLPGSEETGVHRHVHPGLQVKPSRAFKRLNTSTSDGMSSSSYITGRDDILRGSCEFGSSDWEHVLKEEIGST</sequence>
<dbReference type="PANTHER" id="PTHR34361:SF2">
    <property type="entry name" value="OS08G0157800 PROTEIN"/>
    <property type="match status" value="1"/>
</dbReference>
<dbReference type="PANTHER" id="PTHR34361">
    <property type="entry name" value="OS08G0157800 PROTEIN"/>
    <property type="match status" value="1"/>
</dbReference>
<gene>
    <name evidence="2" type="ORF">NCGR_LOCUS49432</name>
</gene>
<proteinExistence type="predicted"/>
<evidence type="ECO:0000313" key="2">
    <source>
        <dbReference type="EMBL" id="CAD6266127.1"/>
    </source>
</evidence>
<feature type="compositionally biased region" description="Polar residues" evidence="1">
    <location>
        <begin position="300"/>
        <end position="311"/>
    </location>
</feature>
<feature type="region of interest" description="Disordered" evidence="1">
    <location>
        <begin position="1"/>
        <end position="25"/>
    </location>
</feature>
<feature type="region of interest" description="Disordered" evidence="1">
    <location>
        <begin position="300"/>
        <end position="328"/>
    </location>
</feature>
<dbReference type="EMBL" id="CAJGYO010000013">
    <property type="protein sequence ID" value="CAD6266127.1"/>
    <property type="molecule type" value="Genomic_DNA"/>
</dbReference>
<organism evidence="2 3">
    <name type="scientific">Miscanthus lutarioriparius</name>
    <dbReference type="NCBI Taxonomy" id="422564"/>
    <lineage>
        <taxon>Eukaryota</taxon>
        <taxon>Viridiplantae</taxon>
        <taxon>Streptophyta</taxon>
        <taxon>Embryophyta</taxon>
        <taxon>Tracheophyta</taxon>
        <taxon>Spermatophyta</taxon>
        <taxon>Magnoliopsida</taxon>
        <taxon>Liliopsida</taxon>
        <taxon>Poales</taxon>
        <taxon>Poaceae</taxon>
        <taxon>PACMAD clade</taxon>
        <taxon>Panicoideae</taxon>
        <taxon>Andropogonodae</taxon>
        <taxon>Andropogoneae</taxon>
        <taxon>Saccharinae</taxon>
        <taxon>Miscanthus</taxon>
    </lineage>
</organism>
<feature type="compositionally biased region" description="Low complexity" evidence="1">
    <location>
        <begin position="1"/>
        <end position="13"/>
    </location>
</feature>
<dbReference type="OrthoDB" id="611935at2759"/>
<feature type="region of interest" description="Disordered" evidence="1">
    <location>
        <begin position="131"/>
        <end position="158"/>
    </location>
</feature>
<feature type="compositionally biased region" description="Polar residues" evidence="1">
    <location>
        <begin position="147"/>
        <end position="158"/>
    </location>
</feature>
<dbReference type="Proteomes" id="UP000604825">
    <property type="component" value="Unassembled WGS sequence"/>
</dbReference>
<reference evidence="2" key="1">
    <citation type="submission" date="2020-10" db="EMBL/GenBank/DDBJ databases">
        <authorList>
            <person name="Han B."/>
            <person name="Lu T."/>
            <person name="Zhao Q."/>
            <person name="Huang X."/>
            <person name="Zhao Y."/>
        </authorList>
    </citation>
    <scope>NUCLEOTIDE SEQUENCE</scope>
</reference>
<evidence type="ECO:0000256" key="1">
    <source>
        <dbReference type="SAM" id="MobiDB-lite"/>
    </source>
</evidence>
<accession>A0A811R7P2</accession>
<dbReference type="AlphaFoldDB" id="A0A811R7P2"/>
<name>A0A811R7P2_9POAL</name>